<feature type="region of interest" description="Disordered" evidence="1">
    <location>
        <begin position="1"/>
        <end position="77"/>
    </location>
</feature>
<organism evidence="3 4">
    <name type="scientific">Neofusicoccum ribis</name>
    <dbReference type="NCBI Taxonomy" id="45134"/>
    <lineage>
        <taxon>Eukaryota</taxon>
        <taxon>Fungi</taxon>
        <taxon>Dikarya</taxon>
        <taxon>Ascomycota</taxon>
        <taxon>Pezizomycotina</taxon>
        <taxon>Dothideomycetes</taxon>
        <taxon>Dothideomycetes incertae sedis</taxon>
        <taxon>Botryosphaeriales</taxon>
        <taxon>Botryosphaeriaceae</taxon>
        <taxon>Neofusicoccum</taxon>
    </lineage>
</organism>
<dbReference type="InterPro" id="IPR027417">
    <property type="entry name" value="P-loop_NTPase"/>
</dbReference>
<dbReference type="InterPro" id="IPR006073">
    <property type="entry name" value="GTP-bd"/>
</dbReference>
<dbReference type="SUPFAM" id="SSF52540">
    <property type="entry name" value="P-loop containing nucleoside triphosphate hydrolases"/>
    <property type="match status" value="1"/>
</dbReference>
<evidence type="ECO:0000256" key="1">
    <source>
        <dbReference type="SAM" id="MobiDB-lite"/>
    </source>
</evidence>
<evidence type="ECO:0000259" key="2">
    <source>
        <dbReference type="Pfam" id="PF01926"/>
    </source>
</evidence>
<sequence>MSTSTPNTRAWSSGHLAQSGHRGGTGEFDPDHLDPSVSTSSVLPGSPNDPIDERGINEDVDDLEEGDDRDLADGAPAPRRAWPWAFKQLLKRVERAKGQASRPVVNFVKEYLGGTKLILVVGQSGRGKTSLLQELTGLSLQVGGTLKAGTHRYQICPAIIDSEQYLFVDTPGFGTGVKDAENHDHILSCLRTLGPFVDFTGILLVHGAPGTRVTEEDHKTIRWVQCFCGPKLFKSITIVTTMWDLWNDVGLKKQWMKAGLLESDEDITQILNPPDYHHGGEIYHHGFPGGRGGPDAFPNVLDQEANADQRSEEIQNLIRRRYGARLEGQPQIMAELADGVPVMETEAAKVLRVGPLDYKIKIMENRAAVDISSSGGSVPERAFQPLPLPAPDPSWFDSIAVWLEAAWKAANYFKKHRDARNSSKPMLSVLWDEMWTGLKSWWRGTPES</sequence>
<keyword evidence="4" id="KW-1185">Reference proteome</keyword>
<reference evidence="3 4" key="1">
    <citation type="submission" date="2024-02" db="EMBL/GenBank/DDBJ databases">
        <title>De novo assembly and annotation of 12 fungi associated with fruit tree decline syndrome in Ontario, Canada.</title>
        <authorList>
            <person name="Sulman M."/>
            <person name="Ellouze W."/>
            <person name="Ilyukhin E."/>
        </authorList>
    </citation>
    <scope>NUCLEOTIDE SEQUENCE [LARGE SCALE GENOMIC DNA]</scope>
    <source>
        <strain evidence="3 4">M1-105</strain>
    </source>
</reference>
<comment type="caution">
    <text evidence="3">The sequence shown here is derived from an EMBL/GenBank/DDBJ whole genome shotgun (WGS) entry which is preliminary data.</text>
</comment>
<dbReference type="Pfam" id="PF01926">
    <property type="entry name" value="MMR_HSR1"/>
    <property type="match status" value="1"/>
</dbReference>
<protein>
    <recommendedName>
        <fullName evidence="2">G domain-containing protein</fullName>
    </recommendedName>
</protein>
<feature type="compositionally biased region" description="Acidic residues" evidence="1">
    <location>
        <begin position="58"/>
        <end position="70"/>
    </location>
</feature>
<name>A0ABR3S9P8_9PEZI</name>
<evidence type="ECO:0000313" key="3">
    <source>
        <dbReference type="EMBL" id="KAL1614349.1"/>
    </source>
</evidence>
<feature type="domain" description="G" evidence="2">
    <location>
        <begin position="118"/>
        <end position="183"/>
    </location>
</feature>
<dbReference type="Proteomes" id="UP001521116">
    <property type="component" value="Unassembled WGS sequence"/>
</dbReference>
<proteinExistence type="predicted"/>
<gene>
    <name evidence="3" type="ORF">SLS56_012131</name>
</gene>
<dbReference type="EMBL" id="JAJVDC020000398">
    <property type="protein sequence ID" value="KAL1614349.1"/>
    <property type="molecule type" value="Genomic_DNA"/>
</dbReference>
<accession>A0ABR3S9P8</accession>
<evidence type="ECO:0000313" key="4">
    <source>
        <dbReference type="Proteomes" id="UP001521116"/>
    </source>
</evidence>
<dbReference type="Gene3D" id="3.40.50.300">
    <property type="entry name" value="P-loop containing nucleotide triphosphate hydrolases"/>
    <property type="match status" value="1"/>
</dbReference>
<feature type="compositionally biased region" description="Polar residues" evidence="1">
    <location>
        <begin position="1"/>
        <end position="11"/>
    </location>
</feature>
<dbReference type="CDD" id="cd00882">
    <property type="entry name" value="Ras_like_GTPase"/>
    <property type="match status" value="1"/>
</dbReference>